<accession>A0A5P8FJJ8</accession>
<dbReference type="InterPro" id="IPR001647">
    <property type="entry name" value="HTH_TetR"/>
</dbReference>
<evidence type="ECO:0000256" key="2">
    <source>
        <dbReference type="ARBA" id="ARBA00023125"/>
    </source>
</evidence>
<dbReference type="GO" id="GO:0003700">
    <property type="term" value="F:DNA-binding transcription factor activity"/>
    <property type="evidence" value="ECO:0007669"/>
    <property type="project" value="TreeGrafter"/>
</dbReference>
<dbReference type="PANTHER" id="PTHR30055:SF234">
    <property type="entry name" value="HTH-TYPE TRANSCRIPTIONAL REGULATOR BETI"/>
    <property type="match status" value="1"/>
</dbReference>
<name>A0A5P8FJJ8_9MICO</name>
<dbReference type="EMBL" id="CP044548">
    <property type="protein sequence ID" value="QFQ29250.1"/>
    <property type="molecule type" value="Genomic_DNA"/>
</dbReference>
<dbReference type="PROSITE" id="PS01081">
    <property type="entry name" value="HTH_TETR_1"/>
    <property type="match status" value="1"/>
</dbReference>
<gene>
    <name evidence="7" type="ORF">EEW87_001240</name>
</gene>
<evidence type="ECO:0000313" key="8">
    <source>
        <dbReference type="Proteomes" id="UP000271708"/>
    </source>
</evidence>
<protein>
    <submittedName>
        <fullName evidence="7">TetR family transcriptional regulator</fullName>
    </submittedName>
</protein>
<keyword evidence="3" id="KW-0804">Transcription</keyword>
<evidence type="ECO:0000256" key="3">
    <source>
        <dbReference type="ARBA" id="ARBA00023163"/>
    </source>
</evidence>
<evidence type="ECO:0000313" key="7">
    <source>
        <dbReference type="EMBL" id="QFQ29250.1"/>
    </source>
</evidence>
<dbReference type="PROSITE" id="PS50977">
    <property type="entry name" value="HTH_TETR_2"/>
    <property type="match status" value="1"/>
</dbReference>
<sequence>MTTRPRSGTPPGSTRWSRSCTCCRSRCSSRRSERPVGGLEARAQGARRTSTSKRRLPPSHLDQRRGAPPSPEILTGARVATRAAANVSGWWSRGSGAGRPSHLDQRQGVVSRLGRGAPFAPRPAQGGRVDKILHFGGEGAKLHLVSESASSRRSARARQIHDVAQELTLEHGYHGWTLADLAERVGVSRRTLFNHVESKEQAVLGPRPVVDEDALVLFRQGGPTGRLLHDAVHLAMSLISANEPGPADLRRFQRVLLSDPALAEAAMRGLVEVLEDLVLRSADRPGITPETARLAFDLTLGLVRHAGEETTGESSTTTLNTRLRELLPLVDEIVAPHPQTAGS</sequence>
<dbReference type="PANTHER" id="PTHR30055">
    <property type="entry name" value="HTH-TYPE TRANSCRIPTIONAL REGULATOR RUTR"/>
    <property type="match status" value="1"/>
</dbReference>
<feature type="DNA-binding region" description="H-T-H motif" evidence="4">
    <location>
        <begin position="177"/>
        <end position="196"/>
    </location>
</feature>
<evidence type="ECO:0000256" key="5">
    <source>
        <dbReference type="SAM" id="MobiDB-lite"/>
    </source>
</evidence>
<evidence type="ECO:0000259" key="6">
    <source>
        <dbReference type="PROSITE" id="PS50977"/>
    </source>
</evidence>
<keyword evidence="1" id="KW-0805">Transcription regulation</keyword>
<dbReference type="GO" id="GO:0000976">
    <property type="term" value="F:transcription cis-regulatory region binding"/>
    <property type="evidence" value="ECO:0007669"/>
    <property type="project" value="TreeGrafter"/>
</dbReference>
<dbReference type="SUPFAM" id="SSF46689">
    <property type="entry name" value="Homeodomain-like"/>
    <property type="match status" value="1"/>
</dbReference>
<dbReference type="KEGG" id="jme:EEW87_001240"/>
<reference evidence="7 8" key="1">
    <citation type="submission" date="2019-09" db="EMBL/GenBank/DDBJ databases">
        <title>Complete Genome Sequence of Janibacter melonis M714 with both human health impact and industrial applications.</title>
        <authorList>
            <person name="Jin M."/>
            <person name="Zhao Q.R."/>
        </authorList>
    </citation>
    <scope>NUCLEOTIDE SEQUENCE [LARGE SCALE GENOMIC DNA]</scope>
    <source>
        <strain evidence="7 8">M714</strain>
    </source>
</reference>
<feature type="region of interest" description="Disordered" evidence="5">
    <location>
        <begin position="26"/>
        <end position="73"/>
    </location>
</feature>
<proteinExistence type="predicted"/>
<feature type="domain" description="HTH tetR-type" evidence="6">
    <location>
        <begin position="154"/>
        <end position="214"/>
    </location>
</feature>
<evidence type="ECO:0000256" key="1">
    <source>
        <dbReference type="ARBA" id="ARBA00023015"/>
    </source>
</evidence>
<dbReference type="InterPro" id="IPR050109">
    <property type="entry name" value="HTH-type_TetR-like_transc_reg"/>
</dbReference>
<evidence type="ECO:0000256" key="4">
    <source>
        <dbReference type="PROSITE-ProRule" id="PRU00335"/>
    </source>
</evidence>
<dbReference type="Proteomes" id="UP000271708">
    <property type="component" value="Chromosome"/>
</dbReference>
<dbReference type="InterPro" id="IPR023772">
    <property type="entry name" value="DNA-bd_HTH_TetR-type_CS"/>
</dbReference>
<organism evidence="7 8">
    <name type="scientific">Janibacter melonis</name>
    <dbReference type="NCBI Taxonomy" id="262209"/>
    <lineage>
        <taxon>Bacteria</taxon>
        <taxon>Bacillati</taxon>
        <taxon>Actinomycetota</taxon>
        <taxon>Actinomycetes</taxon>
        <taxon>Micrococcales</taxon>
        <taxon>Intrasporangiaceae</taxon>
        <taxon>Janibacter</taxon>
    </lineage>
</organism>
<dbReference type="AlphaFoldDB" id="A0A5P8FJJ8"/>
<dbReference type="Gene3D" id="1.10.357.10">
    <property type="entry name" value="Tetracycline Repressor, domain 2"/>
    <property type="match status" value="1"/>
</dbReference>
<keyword evidence="2 4" id="KW-0238">DNA-binding</keyword>
<dbReference type="PRINTS" id="PR00455">
    <property type="entry name" value="HTHTETR"/>
</dbReference>
<dbReference type="InterPro" id="IPR009057">
    <property type="entry name" value="Homeodomain-like_sf"/>
</dbReference>
<dbReference type="Pfam" id="PF00440">
    <property type="entry name" value="TetR_N"/>
    <property type="match status" value="1"/>
</dbReference>
<dbReference type="OrthoDB" id="8688418at2"/>